<evidence type="ECO:0000256" key="2">
    <source>
        <dbReference type="ARBA" id="ARBA00022679"/>
    </source>
</evidence>
<dbReference type="AlphaFoldDB" id="A0A2M6W3S8"/>
<comment type="similarity">
    <text evidence="1 8">Belongs to the thymidylate kinase family.</text>
</comment>
<evidence type="ECO:0000256" key="4">
    <source>
        <dbReference type="ARBA" id="ARBA00022741"/>
    </source>
</evidence>
<dbReference type="InterPro" id="IPR027417">
    <property type="entry name" value="P-loop_NTPase"/>
</dbReference>
<dbReference type="Pfam" id="PF02223">
    <property type="entry name" value="Thymidylate_kin"/>
    <property type="match status" value="1"/>
</dbReference>
<evidence type="ECO:0000313" key="11">
    <source>
        <dbReference type="Proteomes" id="UP000231183"/>
    </source>
</evidence>
<feature type="domain" description="Thymidylate kinase-like" evidence="9">
    <location>
        <begin position="38"/>
        <end position="234"/>
    </location>
</feature>
<comment type="caution">
    <text evidence="10">The sequence shown here is derived from an EMBL/GenBank/DDBJ whole genome shotgun (WGS) entry which is preliminary data.</text>
</comment>
<dbReference type="Proteomes" id="UP000231183">
    <property type="component" value="Unassembled WGS sequence"/>
</dbReference>
<dbReference type="EC" id="2.7.4.9" evidence="8"/>
<evidence type="ECO:0000256" key="3">
    <source>
        <dbReference type="ARBA" id="ARBA00022727"/>
    </source>
</evidence>
<dbReference type="PANTHER" id="PTHR10344">
    <property type="entry name" value="THYMIDYLATE KINASE"/>
    <property type="match status" value="1"/>
</dbReference>
<dbReference type="PANTHER" id="PTHR10344:SF4">
    <property type="entry name" value="UMP-CMP KINASE 2, MITOCHONDRIAL"/>
    <property type="match status" value="1"/>
</dbReference>
<dbReference type="HAMAP" id="MF_00165">
    <property type="entry name" value="Thymidylate_kinase"/>
    <property type="match status" value="1"/>
</dbReference>
<dbReference type="GO" id="GO:0006233">
    <property type="term" value="P:dTDP biosynthetic process"/>
    <property type="evidence" value="ECO:0007669"/>
    <property type="project" value="InterPro"/>
</dbReference>
<accession>A0A2M6W3S8</accession>
<keyword evidence="4 8" id="KW-0547">Nucleotide-binding</keyword>
<dbReference type="Gene3D" id="3.40.50.300">
    <property type="entry name" value="P-loop containing nucleotide triphosphate hydrolases"/>
    <property type="match status" value="1"/>
</dbReference>
<gene>
    <name evidence="8" type="primary">tmk</name>
    <name evidence="10" type="ORF">COU31_02690</name>
</gene>
<name>A0A2M6W3S8_9BACT</name>
<evidence type="ECO:0000256" key="6">
    <source>
        <dbReference type="ARBA" id="ARBA00022840"/>
    </source>
</evidence>
<keyword evidence="2 8" id="KW-0808">Transferase</keyword>
<dbReference type="InterPro" id="IPR039430">
    <property type="entry name" value="Thymidylate_kin-like_dom"/>
</dbReference>
<keyword evidence="5 8" id="KW-0418">Kinase</keyword>
<sequence length="264" mass="30459">MLFSLILIRQFGMNKSVKIITNFLLSLTKKSKNMFIMIEGTDGSGKSVQTKLLVKKLKQSGQPVKLISFPQYGQPSAIMVEKYLNGEFGSAVKVGPYVASLFYALDRYAAADKIRDWLKSGYIVIANRYVASNMAHQGGKIKNFAQRKKYFKWNYELEYNRLNLPKPNINIILHVTPQISQKLVDKKGRREYLQGKKRDIHEDDLAHLKDAEQTYLELARLYPEFKLIECVKNNKIMTVEQIHKKIWQILDKKTKLKIVGGSKK</sequence>
<dbReference type="GO" id="GO:0006227">
    <property type="term" value="P:dUDP biosynthetic process"/>
    <property type="evidence" value="ECO:0007669"/>
    <property type="project" value="TreeGrafter"/>
</dbReference>
<comment type="catalytic activity">
    <reaction evidence="7 8">
        <text>dTMP + ATP = dTDP + ADP</text>
        <dbReference type="Rhea" id="RHEA:13517"/>
        <dbReference type="ChEBI" id="CHEBI:30616"/>
        <dbReference type="ChEBI" id="CHEBI:58369"/>
        <dbReference type="ChEBI" id="CHEBI:63528"/>
        <dbReference type="ChEBI" id="CHEBI:456216"/>
        <dbReference type="EC" id="2.7.4.9"/>
    </reaction>
</comment>
<evidence type="ECO:0000259" key="9">
    <source>
        <dbReference type="Pfam" id="PF02223"/>
    </source>
</evidence>
<dbReference type="EMBL" id="PFBX01000026">
    <property type="protein sequence ID" value="PIT87456.1"/>
    <property type="molecule type" value="Genomic_DNA"/>
</dbReference>
<dbReference type="GO" id="GO:0005524">
    <property type="term" value="F:ATP binding"/>
    <property type="evidence" value="ECO:0007669"/>
    <property type="project" value="UniProtKB-UniRule"/>
</dbReference>
<protein>
    <recommendedName>
        <fullName evidence="8">Thymidylate kinase</fullName>
        <ecNumber evidence="8">2.7.4.9</ecNumber>
    </recommendedName>
    <alternativeName>
        <fullName evidence="8">dTMP kinase</fullName>
    </alternativeName>
</protein>
<keyword evidence="6 8" id="KW-0067">ATP-binding</keyword>
<organism evidence="10 11">
    <name type="scientific">Candidatus Magasanikbacteria bacterium CG10_big_fil_rev_8_21_14_0_10_40_10</name>
    <dbReference type="NCBI Taxonomy" id="1974648"/>
    <lineage>
        <taxon>Bacteria</taxon>
        <taxon>Candidatus Magasanikiibacteriota</taxon>
    </lineage>
</organism>
<proteinExistence type="inferred from homology"/>
<dbReference type="GO" id="GO:0006235">
    <property type="term" value="P:dTTP biosynthetic process"/>
    <property type="evidence" value="ECO:0007669"/>
    <property type="project" value="UniProtKB-UniRule"/>
</dbReference>
<evidence type="ECO:0000256" key="1">
    <source>
        <dbReference type="ARBA" id="ARBA00009776"/>
    </source>
</evidence>
<dbReference type="InterPro" id="IPR018094">
    <property type="entry name" value="Thymidylate_kinase"/>
</dbReference>
<dbReference type="GO" id="GO:0005829">
    <property type="term" value="C:cytosol"/>
    <property type="evidence" value="ECO:0007669"/>
    <property type="project" value="TreeGrafter"/>
</dbReference>
<evidence type="ECO:0000313" key="10">
    <source>
        <dbReference type="EMBL" id="PIT87456.1"/>
    </source>
</evidence>
<dbReference type="SUPFAM" id="SSF52540">
    <property type="entry name" value="P-loop containing nucleoside triphosphate hydrolases"/>
    <property type="match status" value="1"/>
</dbReference>
<keyword evidence="3 8" id="KW-0545">Nucleotide biosynthesis</keyword>
<dbReference type="CDD" id="cd01672">
    <property type="entry name" value="TMPK"/>
    <property type="match status" value="1"/>
</dbReference>
<evidence type="ECO:0000256" key="8">
    <source>
        <dbReference type="HAMAP-Rule" id="MF_00165"/>
    </source>
</evidence>
<evidence type="ECO:0000256" key="5">
    <source>
        <dbReference type="ARBA" id="ARBA00022777"/>
    </source>
</evidence>
<dbReference type="GO" id="GO:0004798">
    <property type="term" value="F:dTMP kinase activity"/>
    <property type="evidence" value="ECO:0007669"/>
    <property type="project" value="UniProtKB-UniRule"/>
</dbReference>
<comment type="function">
    <text evidence="8">Phosphorylation of dTMP to form dTDP in both de novo and salvage pathways of dTTP synthesis.</text>
</comment>
<evidence type="ECO:0000256" key="7">
    <source>
        <dbReference type="ARBA" id="ARBA00048743"/>
    </source>
</evidence>
<feature type="binding site" evidence="8">
    <location>
        <begin position="40"/>
        <end position="47"/>
    </location>
    <ligand>
        <name>ATP</name>
        <dbReference type="ChEBI" id="CHEBI:30616"/>
    </ligand>
</feature>
<reference evidence="11" key="1">
    <citation type="submission" date="2017-09" db="EMBL/GenBank/DDBJ databases">
        <title>Depth-based differentiation of microbial function through sediment-hosted aquifers and enrichment of novel symbionts in the deep terrestrial subsurface.</title>
        <authorList>
            <person name="Probst A.J."/>
            <person name="Ladd B."/>
            <person name="Jarett J.K."/>
            <person name="Geller-Mcgrath D.E."/>
            <person name="Sieber C.M.K."/>
            <person name="Emerson J.B."/>
            <person name="Anantharaman K."/>
            <person name="Thomas B.C."/>
            <person name="Malmstrom R."/>
            <person name="Stieglmeier M."/>
            <person name="Klingl A."/>
            <person name="Woyke T."/>
            <person name="Ryan C.M."/>
            <person name="Banfield J.F."/>
        </authorList>
    </citation>
    <scope>NUCLEOTIDE SEQUENCE [LARGE SCALE GENOMIC DNA]</scope>
</reference>